<dbReference type="Proteomes" id="UP001596011">
    <property type="component" value="Unassembled WGS sequence"/>
</dbReference>
<dbReference type="InterPro" id="IPR050765">
    <property type="entry name" value="Riboflavin_Biosynth_HTPR"/>
</dbReference>
<dbReference type="RefSeq" id="WP_377133378.1">
    <property type="nucleotide sequence ID" value="NZ_JBHSFI010000003.1"/>
</dbReference>
<name>A0ABV9HF31_9MICO</name>
<sequence>MGIVKADLAVSLDGYSAGHDQSLEHPFGPLAGERLHTWMFEYGDAHKAEVDAIVGAGAYIMGRNMFTAGRGPLDPEWKGWWGDNPPYHAPVFVLTHHARDPIPMEGGTTFHFVTDGIESALEQARAVAGDRDISIAGGATTLNEYLAAGHVDELRLHVVPFTLGAGTRVFDGVPPIEFSSTSVRHTPEVTHVTLRR</sequence>
<dbReference type="Gene3D" id="3.40.430.10">
    <property type="entry name" value="Dihydrofolate Reductase, subunit A"/>
    <property type="match status" value="1"/>
</dbReference>
<gene>
    <name evidence="2" type="ORF">ACFO6V_06385</name>
</gene>
<feature type="domain" description="Bacterial bifunctional deaminase-reductase C-terminal" evidence="1">
    <location>
        <begin position="5"/>
        <end position="189"/>
    </location>
</feature>
<evidence type="ECO:0000313" key="2">
    <source>
        <dbReference type="EMBL" id="MFC4627850.1"/>
    </source>
</evidence>
<dbReference type="PANTHER" id="PTHR38011:SF12">
    <property type="entry name" value="BIFUNCTIONAL DEAMINASE-REDUCTASE DOMAIN PROTEIN"/>
    <property type="match status" value="1"/>
</dbReference>
<dbReference type="InterPro" id="IPR024072">
    <property type="entry name" value="DHFR-like_dom_sf"/>
</dbReference>
<comment type="caution">
    <text evidence="2">The sequence shown here is derived from an EMBL/GenBank/DDBJ whole genome shotgun (WGS) entry which is preliminary data.</text>
</comment>
<protein>
    <submittedName>
        <fullName evidence="2">Dihydrofolate reductase family protein</fullName>
    </submittedName>
</protein>
<organism evidence="2 3">
    <name type="scientific">Promicromonospora alba</name>
    <dbReference type="NCBI Taxonomy" id="1616110"/>
    <lineage>
        <taxon>Bacteria</taxon>
        <taxon>Bacillati</taxon>
        <taxon>Actinomycetota</taxon>
        <taxon>Actinomycetes</taxon>
        <taxon>Micrococcales</taxon>
        <taxon>Promicromonosporaceae</taxon>
        <taxon>Promicromonospora</taxon>
    </lineage>
</organism>
<dbReference type="PANTHER" id="PTHR38011">
    <property type="entry name" value="DIHYDROFOLATE REDUCTASE FAMILY PROTEIN (AFU_ORTHOLOGUE AFUA_8G06820)"/>
    <property type="match status" value="1"/>
</dbReference>
<dbReference type="InterPro" id="IPR002734">
    <property type="entry name" value="RibDG_C"/>
</dbReference>
<evidence type="ECO:0000259" key="1">
    <source>
        <dbReference type="Pfam" id="PF01872"/>
    </source>
</evidence>
<reference evidence="3" key="1">
    <citation type="journal article" date="2019" name="Int. J. Syst. Evol. Microbiol.">
        <title>The Global Catalogue of Microorganisms (GCM) 10K type strain sequencing project: providing services to taxonomists for standard genome sequencing and annotation.</title>
        <authorList>
            <consortium name="The Broad Institute Genomics Platform"/>
            <consortium name="The Broad Institute Genome Sequencing Center for Infectious Disease"/>
            <person name="Wu L."/>
            <person name="Ma J."/>
        </authorList>
    </citation>
    <scope>NUCLEOTIDE SEQUENCE [LARGE SCALE GENOMIC DNA]</scope>
    <source>
        <strain evidence="3">CCUG 42722</strain>
    </source>
</reference>
<dbReference type="SUPFAM" id="SSF53597">
    <property type="entry name" value="Dihydrofolate reductase-like"/>
    <property type="match status" value="1"/>
</dbReference>
<proteinExistence type="predicted"/>
<accession>A0ABV9HF31</accession>
<dbReference type="EMBL" id="JBHSFI010000003">
    <property type="protein sequence ID" value="MFC4627850.1"/>
    <property type="molecule type" value="Genomic_DNA"/>
</dbReference>
<evidence type="ECO:0000313" key="3">
    <source>
        <dbReference type="Proteomes" id="UP001596011"/>
    </source>
</evidence>
<dbReference type="Pfam" id="PF01872">
    <property type="entry name" value="RibD_C"/>
    <property type="match status" value="1"/>
</dbReference>
<keyword evidence="3" id="KW-1185">Reference proteome</keyword>